<feature type="transmembrane region" description="Helical" evidence="6">
    <location>
        <begin position="449"/>
        <end position="468"/>
    </location>
</feature>
<feature type="transmembrane region" description="Helical" evidence="6">
    <location>
        <begin position="200"/>
        <end position="221"/>
    </location>
</feature>
<keyword evidence="2 6" id="KW-0812">Transmembrane</keyword>
<evidence type="ECO:0008006" key="9">
    <source>
        <dbReference type="Google" id="ProtNLM"/>
    </source>
</evidence>
<dbReference type="Pfam" id="PF13520">
    <property type="entry name" value="AA_permease_2"/>
    <property type="match status" value="2"/>
</dbReference>
<dbReference type="VEuPathDB" id="FungiDB:SAPIO_CDS4684"/>
<feature type="transmembrane region" description="Helical" evidence="6">
    <location>
        <begin position="227"/>
        <end position="249"/>
    </location>
</feature>
<feature type="transmembrane region" description="Helical" evidence="6">
    <location>
        <begin position="557"/>
        <end position="579"/>
    </location>
</feature>
<reference evidence="7 8" key="1">
    <citation type="journal article" date="2014" name="Genome Announc.">
        <title>Draft genome sequence of the pathogenic fungus Scedosporium apiospermum.</title>
        <authorList>
            <person name="Vandeputte P."/>
            <person name="Ghamrawi S."/>
            <person name="Rechenmann M."/>
            <person name="Iltis A."/>
            <person name="Giraud S."/>
            <person name="Fleury M."/>
            <person name="Thornton C."/>
            <person name="Delhaes L."/>
            <person name="Meyer W."/>
            <person name="Papon N."/>
            <person name="Bouchara J.P."/>
        </authorList>
    </citation>
    <scope>NUCLEOTIDE SEQUENCE [LARGE SCALE GENOMIC DNA]</scope>
    <source>
        <strain evidence="7 8">IHEM 14462</strain>
    </source>
</reference>
<feature type="transmembrane region" description="Helical" evidence="6">
    <location>
        <begin position="474"/>
        <end position="498"/>
    </location>
</feature>
<gene>
    <name evidence="7" type="ORF">SAPIO_CDS4684</name>
</gene>
<evidence type="ECO:0000313" key="7">
    <source>
        <dbReference type="EMBL" id="KEZ43483.1"/>
    </source>
</evidence>
<organism evidence="7 8">
    <name type="scientific">Pseudallescheria apiosperma</name>
    <name type="common">Scedosporium apiospermum</name>
    <dbReference type="NCBI Taxonomy" id="563466"/>
    <lineage>
        <taxon>Eukaryota</taxon>
        <taxon>Fungi</taxon>
        <taxon>Dikarya</taxon>
        <taxon>Ascomycota</taxon>
        <taxon>Pezizomycotina</taxon>
        <taxon>Sordariomycetes</taxon>
        <taxon>Hypocreomycetidae</taxon>
        <taxon>Microascales</taxon>
        <taxon>Microascaceae</taxon>
        <taxon>Scedosporium</taxon>
    </lineage>
</organism>
<feature type="transmembrane region" description="Helical" evidence="6">
    <location>
        <begin position="270"/>
        <end position="288"/>
    </location>
</feature>
<dbReference type="InterPro" id="IPR050598">
    <property type="entry name" value="AminoAcid_Transporter"/>
</dbReference>
<dbReference type="PANTHER" id="PTHR11785:SF353">
    <property type="entry name" value="METHIONINE TRANSPORTER (EUROFUNG)"/>
    <property type="match status" value="1"/>
</dbReference>
<protein>
    <recommendedName>
        <fullName evidence="9">Amino acid transporter</fullName>
    </recommendedName>
</protein>
<keyword evidence="8" id="KW-1185">Reference proteome</keyword>
<dbReference type="AlphaFoldDB" id="A0A084G821"/>
<feature type="transmembrane region" description="Helical" evidence="6">
    <location>
        <begin position="56"/>
        <end position="77"/>
    </location>
</feature>
<dbReference type="InterPro" id="IPR002293">
    <property type="entry name" value="AA/rel_permease1"/>
</dbReference>
<dbReference type="PIRSF" id="PIRSF006060">
    <property type="entry name" value="AA_transporter"/>
    <property type="match status" value="1"/>
</dbReference>
<accession>A0A084G821</accession>
<feature type="transmembrane region" description="Helical" evidence="6">
    <location>
        <begin position="519"/>
        <end position="545"/>
    </location>
</feature>
<evidence type="ECO:0000256" key="5">
    <source>
        <dbReference type="SAM" id="MobiDB-lite"/>
    </source>
</evidence>
<evidence type="ECO:0000313" key="8">
    <source>
        <dbReference type="Proteomes" id="UP000028545"/>
    </source>
</evidence>
<keyword evidence="4 6" id="KW-0472">Membrane</keyword>
<dbReference type="GeneID" id="27723756"/>
<dbReference type="HOGENOM" id="CLU_013661_1_1_1"/>
<evidence type="ECO:0000256" key="4">
    <source>
        <dbReference type="ARBA" id="ARBA00023136"/>
    </source>
</evidence>
<comment type="caution">
    <text evidence="7">The sequence shown here is derived from an EMBL/GenBank/DDBJ whole genome shotgun (WGS) entry which is preliminary data.</text>
</comment>
<dbReference type="PANTHER" id="PTHR11785">
    <property type="entry name" value="AMINO ACID TRANSPORTER"/>
    <property type="match status" value="1"/>
</dbReference>
<dbReference type="KEGG" id="sapo:SAPIO_CDS4684"/>
<evidence type="ECO:0000256" key="3">
    <source>
        <dbReference type="ARBA" id="ARBA00022989"/>
    </source>
</evidence>
<evidence type="ECO:0000256" key="1">
    <source>
        <dbReference type="ARBA" id="ARBA00004141"/>
    </source>
</evidence>
<proteinExistence type="predicted"/>
<dbReference type="GO" id="GO:0016020">
    <property type="term" value="C:membrane"/>
    <property type="evidence" value="ECO:0007669"/>
    <property type="project" value="UniProtKB-SubCell"/>
</dbReference>
<dbReference type="OrthoDB" id="5982228at2759"/>
<dbReference type="OMA" id="YAFSGYE"/>
<evidence type="ECO:0000256" key="6">
    <source>
        <dbReference type="SAM" id="Phobius"/>
    </source>
</evidence>
<dbReference type="EMBL" id="JOWA01000093">
    <property type="protein sequence ID" value="KEZ43483.1"/>
    <property type="molecule type" value="Genomic_DNA"/>
</dbReference>
<feature type="region of interest" description="Disordered" evidence="5">
    <location>
        <begin position="1"/>
        <end position="20"/>
    </location>
</feature>
<evidence type="ECO:0000256" key="2">
    <source>
        <dbReference type="ARBA" id="ARBA00022692"/>
    </source>
</evidence>
<feature type="transmembrane region" description="Helical" evidence="6">
    <location>
        <begin position="308"/>
        <end position="330"/>
    </location>
</feature>
<dbReference type="RefSeq" id="XP_016643282.1">
    <property type="nucleotide sequence ID" value="XM_016787173.1"/>
</dbReference>
<feature type="compositionally biased region" description="Polar residues" evidence="5">
    <location>
        <begin position="1"/>
        <end position="17"/>
    </location>
</feature>
<comment type="subcellular location">
    <subcellularLocation>
        <location evidence="1">Membrane</location>
        <topology evidence="1">Multi-pass membrane protein</topology>
    </subcellularLocation>
</comment>
<dbReference type="Gene3D" id="1.20.1740.10">
    <property type="entry name" value="Amino acid/polyamine transporter I"/>
    <property type="match status" value="1"/>
</dbReference>
<dbReference type="Proteomes" id="UP000028545">
    <property type="component" value="Unassembled WGS sequence"/>
</dbReference>
<feature type="transmembrane region" description="Helical" evidence="6">
    <location>
        <begin position="89"/>
        <end position="112"/>
    </location>
</feature>
<name>A0A084G821_PSEDA</name>
<feature type="transmembrane region" description="Helical" evidence="6">
    <location>
        <begin position="152"/>
        <end position="179"/>
    </location>
</feature>
<keyword evidence="3 6" id="KW-1133">Transmembrane helix</keyword>
<sequence length="634" mass="69724">MAANGSPNSAIGGNSYNHVDEEPETCLTTEELSREIAALDAQRSRLDLSPTSKQRLGQFTVAALILNRTIGTGIFALPSTILDHTGSSGVALLLWVIGGLIILSLHMCWLELGMSVPYFNYVDEDGRMRALAAPRSGGDKNFLEYIYQYPRLLASCVFGVIFIIFGHLAANAVQFGILVMQANHPECDLEDGCFNKNGAIGWAIAVVTICAMINVGTRQFAITLNNLFAIAKVLFLVCVTFLGIIWGSLQKENQCRQISWDIRKENFKPNSGDIVLAVLYAAYPYTGFEQPFYVLAEVKNPRRVFPRATITAMLIALVLFPLANVGYLCVTPYTGGKPENTMIIAMFERISGTSSDGNQNDADHRVVRAISALLAVSIFGNIMAQTFTASRVKQEIAKEGILPFSLSFASGSDSVLSQLFKPRHTPPQTRFTVDDVEVHPEQVPIAATFLHWTIEVVFILAFGLPLGPVRAYRILAAIKTATLVGILGLFTAAGLLYLKIDAWLYRKTEKGRQWATHVQWLPLLSPLHAIVATGGMALIVFGTFAEPTVKLKNVSHLIGPSTAWAAVAIAVLWWAWLMLDQRRRRDFIHVVRRPFIEKDGPDGELVLKAEIVVLERIPARARKQISPGVLHALP</sequence>
<dbReference type="GO" id="GO:0015179">
    <property type="term" value="F:L-amino acid transmembrane transporter activity"/>
    <property type="evidence" value="ECO:0007669"/>
    <property type="project" value="TreeGrafter"/>
</dbReference>